<dbReference type="SUPFAM" id="SSF56801">
    <property type="entry name" value="Acetyl-CoA synthetase-like"/>
    <property type="match status" value="1"/>
</dbReference>
<evidence type="ECO:0000256" key="3">
    <source>
        <dbReference type="ARBA" id="ARBA00023098"/>
    </source>
</evidence>
<comment type="caution">
    <text evidence="5">The sequence shown here is derived from an EMBL/GenBank/DDBJ whole genome shotgun (WGS) entry which is preliminary data.</text>
</comment>
<organism evidence="5 6">
    <name type="scientific">Pararoseomonas baculiformis</name>
    <dbReference type="NCBI Taxonomy" id="2820812"/>
    <lineage>
        <taxon>Bacteria</taxon>
        <taxon>Pseudomonadati</taxon>
        <taxon>Pseudomonadota</taxon>
        <taxon>Alphaproteobacteria</taxon>
        <taxon>Acetobacterales</taxon>
        <taxon>Acetobacteraceae</taxon>
        <taxon>Pararoseomonas</taxon>
    </lineage>
</organism>
<evidence type="ECO:0000259" key="4">
    <source>
        <dbReference type="Pfam" id="PF00501"/>
    </source>
</evidence>
<dbReference type="RefSeq" id="WP_209378246.1">
    <property type="nucleotide sequence ID" value="NZ_JAGIZB010000003.1"/>
</dbReference>
<dbReference type="PANTHER" id="PTHR43272:SF32">
    <property type="entry name" value="AMP-DEPENDENT SYNTHETASE_LIGASE DOMAIN-CONTAINING PROTEIN"/>
    <property type="match status" value="1"/>
</dbReference>
<dbReference type="Pfam" id="PF00501">
    <property type="entry name" value="AMP-binding"/>
    <property type="match status" value="1"/>
</dbReference>
<evidence type="ECO:0000256" key="2">
    <source>
        <dbReference type="ARBA" id="ARBA00022832"/>
    </source>
</evidence>
<keyword evidence="3" id="KW-0443">Lipid metabolism</keyword>
<dbReference type="Gene3D" id="3.40.50.12780">
    <property type="entry name" value="N-terminal domain of ligase-like"/>
    <property type="match status" value="1"/>
</dbReference>
<proteinExistence type="predicted"/>
<gene>
    <name evidence="5" type="ORF">J8J14_04465</name>
</gene>
<dbReference type="PANTHER" id="PTHR43272">
    <property type="entry name" value="LONG-CHAIN-FATTY-ACID--COA LIGASE"/>
    <property type="match status" value="1"/>
</dbReference>
<feature type="domain" description="AMP-dependent synthetase/ligase" evidence="4">
    <location>
        <begin position="12"/>
        <end position="424"/>
    </location>
</feature>
<dbReference type="Pfam" id="PF23562">
    <property type="entry name" value="AMP-binding_C_3"/>
    <property type="match status" value="1"/>
</dbReference>
<dbReference type="EMBL" id="JAGIZB010000003">
    <property type="protein sequence ID" value="MBP0444023.1"/>
    <property type="molecule type" value="Genomic_DNA"/>
</dbReference>
<keyword evidence="1" id="KW-0436">Ligase</keyword>
<dbReference type="InterPro" id="IPR000873">
    <property type="entry name" value="AMP-dep_synth/lig_dom"/>
</dbReference>
<dbReference type="Proteomes" id="UP000681594">
    <property type="component" value="Unassembled WGS sequence"/>
</dbReference>
<keyword evidence="6" id="KW-1185">Reference proteome</keyword>
<protein>
    <submittedName>
        <fullName evidence="5">AMP-binding protein</fullName>
    </submittedName>
</protein>
<evidence type="ECO:0000256" key="1">
    <source>
        <dbReference type="ARBA" id="ARBA00022598"/>
    </source>
</evidence>
<name>A0ABS4ABZ2_9PROT</name>
<accession>A0ABS4ABZ2</accession>
<dbReference type="InterPro" id="IPR042099">
    <property type="entry name" value="ANL_N_sf"/>
</dbReference>
<sequence>MSGAEDTLPRLLRRNARAHGGEVALREKDLGIWRSFTWAEYEARTRAIALGLRALGLDGDDVVGLIGDNRPEWVMGEIAAHAIGARSIGLYRDGLEEEVGYLLAFAGATAVIAEDEEQVDKLLNIADQVPGLRHIIYSDPRGMRKYDDPRLIQLADLVARGEAAHAADPAAWDRLVDATDGERVAILCTTSGTTARPKLAMLCGRALVRHAETYLAADPKGPRDEYVSVLPLPWIMEQIYVLGFGLVARMRVSFVEEPETMMADFREIGPSFVLFAPRVWDSLAADVRARVMDASPLKRRAYEWGMRLGLAAQAKGRRSRLADILLFRALRDRLGFSRLTSAATGGAAMGPDTFRFFQAMGVPLRQLYGQTELLGAYTLHRPGDVNFDTVGTAFKGVELRVHEPDTNGVGEIITRHPNMFQGYHGVEGITDLHDGWLHTGDAGYFDKAGHLVVIDRIKDIATTSRGERFSPQFIENKLKFSPYVAEAVILGHDRPHLVALICIRFPIVSKWAERNRIAFTTYSDLSARPQVMELLRGEVEKVNASLPPAQRIRDFVLLYKELDADDEELTRTRKVRRGVINEKYGTIIDAIYAGEEAIPVDTTITFQDGTKQRIRTVLQVASAGAARQREAA</sequence>
<evidence type="ECO:0000313" key="6">
    <source>
        <dbReference type="Proteomes" id="UP000681594"/>
    </source>
</evidence>
<keyword evidence="2" id="KW-0276">Fatty acid metabolism</keyword>
<evidence type="ECO:0000313" key="5">
    <source>
        <dbReference type="EMBL" id="MBP0444023.1"/>
    </source>
</evidence>
<reference evidence="5 6" key="1">
    <citation type="submission" date="2021-03" db="EMBL/GenBank/DDBJ databases">
        <authorList>
            <person name="So Y."/>
        </authorList>
    </citation>
    <scope>NUCLEOTIDE SEQUENCE [LARGE SCALE GENOMIC DNA]</scope>
    <source>
        <strain evidence="5 6">SSH11</strain>
    </source>
</reference>